<dbReference type="EMBL" id="FMMM01000021">
    <property type="protein sequence ID" value="SCQ19067.1"/>
    <property type="molecule type" value="Genomic_DNA"/>
</dbReference>
<dbReference type="Proteomes" id="UP000182057">
    <property type="component" value="Unassembled WGS sequence"/>
</dbReference>
<accession>A0A1D3UG03</accession>
<reference evidence="1 2" key="1">
    <citation type="submission" date="2016-09" db="EMBL/GenBank/DDBJ databases">
        <authorList>
            <person name="Capua I."/>
            <person name="De Benedictis P."/>
            <person name="Joannis T."/>
            <person name="Lombin L.H."/>
            <person name="Cattoli G."/>
        </authorList>
    </citation>
    <scope>NUCLEOTIDE SEQUENCE [LARGE SCALE GENOMIC DNA]</scope>
    <source>
        <strain evidence="1 2">UB20</strain>
    </source>
</reference>
<organism evidence="1 2">
    <name type="scientific">Tannerella forsythia</name>
    <name type="common">Bacteroides forsythus</name>
    <dbReference type="NCBI Taxonomy" id="28112"/>
    <lineage>
        <taxon>Bacteria</taxon>
        <taxon>Pseudomonadati</taxon>
        <taxon>Bacteroidota</taxon>
        <taxon>Bacteroidia</taxon>
        <taxon>Bacteroidales</taxon>
        <taxon>Tannerellaceae</taxon>
        <taxon>Tannerella</taxon>
    </lineage>
</organism>
<evidence type="ECO:0000313" key="2">
    <source>
        <dbReference type="Proteomes" id="UP000182057"/>
    </source>
</evidence>
<gene>
    <name evidence="1" type="ORF">TFUB20_00578</name>
</gene>
<evidence type="ECO:0000313" key="1">
    <source>
        <dbReference type="EMBL" id="SCQ19067.1"/>
    </source>
</evidence>
<sequence length="77" mass="9017">MHMSEILLISVMLKQKMLKILHMAKIHKIPELYASCIKVKLTTNLLRQEHRATRAFCKFIAESTLYVSFNRIKSTII</sequence>
<name>A0A1D3UG03_TANFO</name>
<dbReference type="AlphaFoldDB" id="A0A1D3UG03"/>
<proteinExistence type="predicted"/>
<protein>
    <submittedName>
        <fullName evidence="1">Uncharacterized protein</fullName>
    </submittedName>
</protein>